<evidence type="ECO:0000313" key="3">
    <source>
        <dbReference type="EMBL" id="UUP15167.1"/>
    </source>
</evidence>
<dbReference type="InterPro" id="IPR014710">
    <property type="entry name" value="RmlC-like_jellyroll"/>
</dbReference>
<dbReference type="InterPro" id="IPR053146">
    <property type="entry name" value="QDO-like"/>
</dbReference>
<evidence type="ECO:0000256" key="1">
    <source>
        <dbReference type="SAM" id="MobiDB-lite"/>
    </source>
</evidence>
<dbReference type="Gene3D" id="2.60.120.10">
    <property type="entry name" value="Jelly Rolls"/>
    <property type="match status" value="1"/>
</dbReference>
<organism evidence="3 4">
    <name type="scientific">Aeromicrobium wangtongii</name>
    <dbReference type="NCBI Taxonomy" id="2969247"/>
    <lineage>
        <taxon>Bacteria</taxon>
        <taxon>Bacillati</taxon>
        <taxon>Actinomycetota</taxon>
        <taxon>Actinomycetes</taxon>
        <taxon>Propionibacteriales</taxon>
        <taxon>Nocardioidaceae</taxon>
        <taxon>Aeromicrobium</taxon>
    </lineage>
</organism>
<dbReference type="SUPFAM" id="SSF51182">
    <property type="entry name" value="RmlC-like cupins"/>
    <property type="match status" value="1"/>
</dbReference>
<evidence type="ECO:0000313" key="4">
    <source>
        <dbReference type="Proteomes" id="UP001316184"/>
    </source>
</evidence>
<dbReference type="InterPro" id="IPR011051">
    <property type="entry name" value="RmlC_Cupin_sf"/>
</dbReference>
<feature type="region of interest" description="Disordered" evidence="1">
    <location>
        <begin position="1"/>
        <end position="25"/>
    </location>
</feature>
<gene>
    <name evidence="3" type="ORF">NQV15_07620</name>
</gene>
<feature type="domain" description="Cupin type-2" evidence="2">
    <location>
        <begin position="58"/>
        <end position="124"/>
    </location>
</feature>
<dbReference type="InterPro" id="IPR013096">
    <property type="entry name" value="Cupin_2"/>
</dbReference>
<dbReference type="Proteomes" id="UP001316184">
    <property type="component" value="Chromosome"/>
</dbReference>
<evidence type="ECO:0000259" key="2">
    <source>
        <dbReference type="Pfam" id="PF07883"/>
    </source>
</evidence>
<name>A0ABY5MCH5_9ACTN</name>
<accession>A0ABY5MCH5</accession>
<dbReference type="PANTHER" id="PTHR36440:SF1">
    <property type="entry name" value="PUTATIVE (AFU_ORTHOLOGUE AFUA_8G07350)-RELATED"/>
    <property type="match status" value="1"/>
</dbReference>
<dbReference type="PANTHER" id="PTHR36440">
    <property type="entry name" value="PUTATIVE (AFU_ORTHOLOGUE AFUA_8G07350)-RELATED"/>
    <property type="match status" value="1"/>
</dbReference>
<keyword evidence="4" id="KW-1185">Reference proteome</keyword>
<dbReference type="RefSeq" id="WP_232399221.1">
    <property type="nucleotide sequence ID" value="NZ_CP102173.1"/>
</dbReference>
<proteinExistence type="predicted"/>
<dbReference type="EMBL" id="CP102173">
    <property type="protein sequence ID" value="UUP15167.1"/>
    <property type="molecule type" value="Genomic_DNA"/>
</dbReference>
<reference evidence="3 4" key="1">
    <citation type="submission" date="2022-08" db="EMBL/GenBank/DDBJ databases">
        <title>novel species in genus Aeromicrobium.</title>
        <authorList>
            <person name="Ye L."/>
        </authorList>
    </citation>
    <scope>NUCLEOTIDE SEQUENCE [LARGE SCALE GENOMIC DNA]</scope>
    <source>
        <strain evidence="4">zg-Y1379</strain>
    </source>
</reference>
<protein>
    <submittedName>
        <fullName evidence="3">Cupin domain-containing protein</fullName>
    </submittedName>
</protein>
<dbReference type="Pfam" id="PF07883">
    <property type="entry name" value="Cupin_2"/>
    <property type="match status" value="1"/>
</dbReference>
<sequence length="176" mass="18969">MTSPENPTASIPDDDPARSLTLVTPDDPDTTYLSLAGDNYAMLIGGDQTDGRYCLIDMRVPDGGGPPPHRHNFEEMFTILDGEITFTFRGQQHTAAAGSTVNIPANAPHFFRNESGAPARMVCMCTPAGQDAYFLRVGHVVDGPDSAPPELSPEEEAQGRHLAVELAAQYQTEILI</sequence>